<keyword evidence="2" id="KW-1185">Reference proteome</keyword>
<accession>A0A0B0P3X2</accession>
<evidence type="ECO:0000313" key="2">
    <source>
        <dbReference type="Proteomes" id="UP000032142"/>
    </source>
</evidence>
<evidence type="ECO:0000313" key="1">
    <source>
        <dbReference type="EMBL" id="KHG19740.1"/>
    </source>
</evidence>
<dbReference type="EMBL" id="KN413831">
    <property type="protein sequence ID" value="KHG19740.1"/>
    <property type="molecule type" value="Genomic_DNA"/>
</dbReference>
<gene>
    <name evidence="1" type="ORF">F383_24921</name>
</gene>
<protein>
    <submittedName>
        <fullName evidence="1">Uncharacterized protein</fullName>
    </submittedName>
</protein>
<dbReference type="Proteomes" id="UP000032142">
    <property type="component" value="Unassembled WGS sequence"/>
</dbReference>
<proteinExistence type="predicted"/>
<sequence length="54" mass="6529">MEYNIAICTKITTEFYIDNFMAHHAIQTFKIFLRNEIHMKNTMDMQCVLDNAWQ</sequence>
<name>A0A0B0P3X2_GOSAR</name>
<reference evidence="2" key="1">
    <citation type="submission" date="2014-09" db="EMBL/GenBank/DDBJ databases">
        <authorList>
            <person name="Mudge J."/>
            <person name="Ramaraj T."/>
            <person name="Lindquist I.E."/>
            <person name="Bharti A.K."/>
            <person name="Sundararajan A."/>
            <person name="Cameron C.T."/>
            <person name="Woodward J.E."/>
            <person name="May G.D."/>
            <person name="Brubaker C."/>
            <person name="Broadhvest J."/>
            <person name="Wilkins T.A."/>
        </authorList>
    </citation>
    <scope>NUCLEOTIDE SEQUENCE</scope>
    <source>
        <strain evidence="2">cv. AKA8401</strain>
    </source>
</reference>
<organism evidence="1 2">
    <name type="scientific">Gossypium arboreum</name>
    <name type="common">Tree cotton</name>
    <name type="synonym">Gossypium nanking</name>
    <dbReference type="NCBI Taxonomy" id="29729"/>
    <lineage>
        <taxon>Eukaryota</taxon>
        <taxon>Viridiplantae</taxon>
        <taxon>Streptophyta</taxon>
        <taxon>Embryophyta</taxon>
        <taxon>Tracheophyta</taxon>
        <taxon>Spermatophyta</taxon>
        <taxon>Magnoliopsida</taxon>
        <taxon>eudicotyledons</taxon>
        <taxon>Gunneridae</taxon>
        <taxon>Pentapetalae</taxon>
        <taxon>rosids</taxon>
        <taxon>malvids</taxon>
        <taxon>Malvales</taxon>
        <taxon>Malvaceae</taxon>
        <taxon>Malvoideae</taxon>
        <taxon>Gossypium</taxon>
    </lineage>
</organism>
<dbReference type="AlphaFoldDB" id="A0A0B0P3X2"/>